<dbReference type="SUPFAM" id="SSF52954">
    <property type="entry name" value="Class II aaRS ABD-related"/>
    <property type="match status" value="1"/>
</dbReference>
<dbReference type="InterPro" id="IPR036621">
    <property type="entry name" value="Anticodon-bd_dom_sf"/>
</dbReference>
<dbReference type="GO" id="GO:0006433">
    <property type="term" value="P:prolyl-tRNA aminoacylation"/>
    <property type="evidence" value="ECO:0007669"/>
    <property type="project" value="InterPro"/>
</dbReference>
<dbReference type="InterPro" id="IPR004154">
    <property type="entry name" value="Anticodon-bd"/>
</dbReference>
<dbReference type="GO" id="GO:0004827">
    <property type="term" value="F:proline-tRNA ligase activity"/>
    <property type="evidence" value="ECO:0007669"/>
    <property type="project" value="InterPro"/>
</dbReference>
<dbReference type="GO" id="GO:0005524">
    <property type="term" value="F:ATP binding"/>
    <property type="evidence" value="ECO:0007669"/>
    <property type="project" value="InterPro"/>
</dbReference>
<dbReference type="GO" id="GO:0017101">
    <property type="term" value="C:aminoacyl-tRNA synthetase multienzyme complex"/>
    <property type="evidence" value="ECO:0007669"/>
    <property type="project" value="TreeGrafter"/>
</dbReference>
<dbReference type="Gene3D" id="3.40.50.800">
    <property type="entry name" value="Anticodon-binding domain"/>
    <property type="match status" value="1"/>
</dbReference>
<dbReference type="Pfam" id="PF03129">
    <property type="entry name" value="HGTP_anticodon"/>
    <property type="match status" value="1"/>
</dbReference>
<organism evidence="2 3">
    <name type="scientific">Platanthera zijinensis</name>
    <dbReference type="NCBI Taxonomy" id="2320716"/>
    <lineage>
        <taxon>Eukaryota</taxon>
        <taxon>Viridiplantae</taxon>
        <taxon>Streptophyta</taxon>
        <taxon>Embryophyta</taxon>
        <taxon>Tracheophyta</taxon>
        <taxon>Spermatophyta</taxon>
        <taxon>Magnoliopsida</taxon>
        <taxon>Liliopsida</taxon>
        <taxon>Asparagales</taxon>
        <taxon>Orchidaceae</taxon>
        <taxon>Orchidoideae</taxon>
        <taxon>Orchideae</taxon>
        <taxon>Orchidinae</taxon>
        <taxon>Platanthera</taxon>
    </lineage>
</organism>
<evidence type="ECO:0000313" key="2">
    <source>
        <dbReference type="EMBL" id="KAK8956757.1"/>
    </source>
</evidence>
<dbReference type="PANTHER" id="PTHR43382:SF2">
    <property type="entry name" value="BIFUNCTIONAL GLUTAMATE_PROLINE--TRNA LIGASE"/>
    <property type="match status" value="1"/>
</dbReference>
<keyword evidence="3" id="KW-1185">Reference proteome</keyword>
<protein>
    <recommendedName>
        <fullName evidence="1">Anticodon-binding domain-containing protein</fullName>
    </recommendedName>
</protein>
<feature type="domain" description="Anticodon-binding" evidence="1">
    <location>
        <begin position="21"/>
        <end position="83"/>
    </location>
</feature>
<evidence type="ECO:0000313" key="3">
    <source>
        <dbReference type="Proteomes" id="UP001418222"/>
    </source>
</evidence>
<proteinExistence type="predicted"/>
<accession>A0AAP0C036</accession>
<gene>
    <name evidence="2" type="ORF">KSP39_PZI000042</name>
</gene>
<sequence>MVMVHGDNFGLVLPPKVVEVQIIVIPMFDKNYDVEAIFAACSLSVQTLRATRFRVEHYFRDIYSVGWKFYAWERKDVPLRIEIKLKCI</sequence>
<reference evidence="2 3" key="1">
    <citation type="journal article" date="2022" name="Nat. Plants">
        <title>Genomes of leafy and leafless Platanthera orchids illuminate the evolution of mycoheterotrophy.</title>
        <authorList>
            <person name="Li M.H."/>
            <person name="Liu K.W."/>
            <person name="Li Z."/>
            <person name="Lu H.C."/>
            <person name="Ye Q.L."/>
            <person name="Zhang D."/>
            <person name="Wang J.Y."/>
            <person name="Li Y.F."/>
            <person name="Zhong Z.M."/>
            <person name="Liu X."/>
            <person name="Yu X."/>
            <person name="Liu D.K."/>
            <person name="Tu X.D."/>
            <person name="Liu B."/>
            <person name="Hao Y."/>
            <person name="Liao X.Y."/>
            <person name="Jiang Y.T."/>
            <person name="Sun W.H."/>
            <person name="Chen J."/>
            <person name="Chen Y.Q."/>
            <person name="Ai Y."/>
            <person name="Zhai J.W."/>
            <person name="Wu S.S."/>
            <person name="Zhou Z."/>
            <person name="Hsiao Y.Y."/>
            <person name="Wu W.L."/>
            <person name="Chen Y.Y."/>
            <person name="Lin Y.F."/>
            <person name="Hsu J.L."/>
            <person name="Li C.Y."/>
            <person name="Wang Z.W."/>
            <person name="Zhao X."/>
            <person name="Zhong W.Y."/>
            <person name="Ma X.K."/>
            <person name="Ma L."/>
            <person name="Huang J."/>
            <person name="Chen G.Z."/>
            <person name="Huang M.Z."/>
            <person name="Huang L."/>
            <person name="Peng D.H."/>
            <person name="Luo Y.B."/>
            <person name="Zou S.Q."/>
            <person name="Chen S.P."/>
            <person name="Lan S."/>
            <person name="Tsai W.C."/>
            <person name="Van de Peer Y."/>
            <person name="Liu Z.J."/>
        </authorList>
    </citation>
    <scope>NUCLEOTIDE SEQUENCE [LARGE SCALE GENOMIC DNA]</scope>
    <source>
        <strain evidence="2">Lor287</strain>
    </source>
</reference>
<dbReference type="Proteomes" id="UP001418222">
    <property type="component" value="Unassembled WGS sequence"/>
</dbReference>
<name>A0AAP0C036_9ASPA</name>
<evidence type="ECO:0000259" key="1">
    <source>
        <dbReference type="Pfam" id="PF03129"/>
    </source>
</evidence>
<dbReference type="EMBL" id="JBBWWQ010000001">
    <property type="protein sequence ID" value="KAK8956757.1"/>
    <property type="molecule type" value="Genomic_DNA"/>
</dbReference>
<dbReference type="GO" id="GO:0005737">
    <property type="term" value="C:cytoplasm"/>
    <property type="evidence" value="ECO:0007669"/>
    <property type="project" value="InterPro"/>
</dbReference>
<comment type="caution">
    <text evidence="2">The sequence shown here is derived from an EMBL/GenBank/DDBJ whole genome shotgun (WGS) entry which is preliminary data.</text>
</comment>
<dbReference type="AlphaFoldDB" id="A0AAP0C036"/>
<dbReference type="InterPro" id="IPR004499">
    <property type="entry name" value="Pro-tRNA-ligase_IIa_arc-type"/>
</dbReference>
<dbReference type="PANTHER" id="PTHR43382">
    <property type="entry name" value="PROLYL-TRNA SYNTHETASE"/>
    <property type="match status" value="1"/>
</dbReference>